<evidence type="ECO:0000256" key="3">
    <source>
        <dbReference type="ARBA" id="ARBA00022475"/>
    </source>
</evidence>
<name>A0A0E4BV22_9BRAD</name>
<dbReference type="InterPro" id="IPR051907">
    <property type="entry name" value="DoxX-like_oxidoreductase"/>
</dbReference>
<keyword evidence="3" id="KW-1003">Cell membrane</keyword>
<keyword evidence="5" id="KW-1133">Transmembrane helix</keyword>
<dbReference type="PANTHER" id="PTHR33452">
    <property type="entry name" value="OXIDOREDUCTASE CATD-RELATED"/>
    <property type="match status" value="1"/>
</dbReference>
<evidence type="ECO:0000313" key="8">
    <source>
        <dbReference type="Proteomes" id="UP000063308"/>
    </source>
</evidence>
<dbReference type="Proteomes" id="UP000063308">
    <property type="component" value="Chromosome"/>
</dbReference>
<dbReference type="InterPro" id="IPR032808">
    <property type="entry name" value="DoxX"/>
</dbReference>
<dbReference type="Pfam" id="PF07681">
    <property type="entry name" value="DoxX"/>
    <property type="match status" value="1"/>
</dbReference>
<keyword evidence="4" id="KW-0812">Transmembrane</keyword>
<dbReference type="GO" id="GO:0005886">
    <property type="term" value="C:plasma membrane"/>
    <property type="evidence" value="ECO:0007669"/>
    <property type="project" value="UniProtKB-SubCell"/>
</dbReference>
<evidence type="ECO:0000256" key="5">
    <source>
        <dbReference type="ARBA" id="ARBA00022989"/>
    </source>
</evidence>
<evidence type="ECO:0000256" key="6">
    <source>
        <dbReference type="ARBA" id="ARBA00023136"/>
    </source>
</evidence>
<dbReference type="PANTHER" id="PTHR33452:SF4">
    <property type="entry name" value="BLL4328 PROTEIN"/>
    <property type="match status" value="1"/>
</dbReference>
<protein>
    <submittedName>
        <fullName evidence="7">Uncharacterized protein</fullName>
    </submittedName>
</protein>
<gene>
    <name evidence="7" type="ORF">NK6_8534</name>
</gene>
<dbReference type="OMA" id="AWPSWWA"/>
<dbReference type="AlphaFoldDB" id="A0A0E4BV22"/>
<dbReference type="EMBL" id="AP014685">
    <property type="protein sequence ID" value="BAR61683.1"/>
    <property type="molecule type" value="Genomic_DNA"/>
</dbReference>
<evidence type="ECO:0000256" key="2">
    <source>
        <dbReference type="ARBA" id="ARBA00006679"/>
    </source>
</evidence>
<proteinExistence type="inferred from homology"/>
<evidence type="ECO:0000256" key="1">
    <source>
        <dbReference type="ARBA" id="ARBA00004651"/>
    </source>
</evidence>
<comment type="subcellular location">
    <subcellularLocation>
        <location evidence="1">Cell membrane</location>
        <topology evidence="1">Multi-pass membrane protein</topology>
    </subcellularLocation>
</comment>
<comment type="similarity">
    <text evidence="2">Belongs to the DoxX family.</text>
</comment>
<organism evidence="7 8">
    <name type="scientific">Bradyrhizobium diazoefficiens</name>
    <dbReference type="NCBI Taxonomy" id="1355477"/>
    <lineage>
        <taxon>Bacteria</taxon>
        <taxon>Pseudomonadati</taxon>
        <taxon>Pseudomonadota</taxon>
        <taxon>Alphaproteobacteria</taxon>
        <taxon>Hyphomicrobiales</taxon>
        <taxon>Nitrobacteraceae</taxon>
        <taxon>Bradyrhizobium</taxon>
    </lineage>
</organism>
<evidence type="ECO:0000313" key="7">
    <source>
        <dbReference type="EMBL" id="BAR61683.1"/>
    </source>
</evidence>
<evidence type="ECO:0000256" key="4">
    <source>
        <dbReference type="ARBA" id="ARBA00022692"/>
    </source>
</evidence>
<accession>A0A0E4BV22</accession>
<sequence>MEPNAIQVAWELDGRAQIMNFNYLSRYQPALLSLFRFITGLLLFQYGIAKLFKFPALPYFADIPPLIYAAGTLELVLGAALMLGLFTRITAFILSGEMAFAYFMGHMLKTGSPVFLPLLNGGTAAILFCFACLYLSAAGGGSISVDAVMGKESDASGEAYARR</sequence>
<reference evidence="7 8" key="1">
    <citation type="submission" date="2014-11" db="EMBL/GenBank/DDBJ databases">
        <title>Symbiosis island explosion on the genome of extra-slow-growing strains of soybean bradyrhizobia with massive insertion sequences.</title>
        <authorList>
            <person name="Iida T."/>
            <person name="Minamisawa K."/>
        </authorList>
    </citation>
    <scope>NUCLEOTIDE SEQUENCE [LARGE SCALE GENOMIC DNA]</scope>
    <source>
        <strain evidence="7 8">NK6</strain>
    </source>
</reference>
<keyword evidence="6" id="KW-0472">Membrane</keyword>